<feature type="signal peptide" evidence="1">
    <location>
        <begin position="1"/>
        <end position="20"/>
    </location>
</feature>
<protein>
    <recommendedName>
        <fullName evidence="4">Cyanovirin-N domain-containing protein</fullName>
    </recommendedName>
</protein>
<accession>A0A2V1D6U6</accession>
<proteinExistence type="predicted"/>
<organism evidence="2 3">
    <name type="scientific">Periconia macrospinosa</name>
    <dbReference type="NCBI Taxonomy" id="97972"/>
    <lineage>
        <taxon>Eukaryota</taxon>
        <taxon>Fungi</taxon>
        <taxon>Dikarya</taxon>
        <taxon>Ascomycota</taxon>
        <taxon>Pezizomycotina</taxon>
        <taxon>Dothideomycetes</taxon>
        <taxon>Pleosporomycetidae</taxon>
        <taxon>Pleosporales</taxon>
        <taxon>Massarineae</taxon>
        <taxon>Periconiaceae</taxon>
        <taxon>Periconia</taxon>
    </lineage>
</organism>
<keyword evidence="1" id="KW-0732">Signal</keyword>
<dbReference type="EMBL" id="KZ805568">
    <property type="protein sequence ID" value="PVH93782.1"/>
    <property type="molecule type" value="Genomic_DNA"/>
</dbReference>
<dbReference type="Proteomes" id="UP000244855">
    <property type="component" value="Unassembled WGS sequence"/>
</dbReference>
<evidence type="ECO:0008006" key="4">
    <source>
        <dbReference type="Google" id="ProtNLM"/>
    </source>
</evidence>
<reference evidence="2 3" key="1">
    <citation type="journal article" date="2018" name="Sci. Rep.">
        <title>Comparative genomics provides insights into the lifestyle and reveals functional heterogeneity of dark septate endophytic fungi.</title>
        <authorList>
            <person name="Knapp D.G."/>
            <person name="Nemeth J.B."/>
            <person name="Barry K."/>
            <person name="Hainaut M."/>
            <person name="Henrissat B."/>
            <person name="Johnson J."/>
            <person name="Kuo A."/>
            <person name="Lim J.H.P."/>
            <person name="Lipzen A."/>
            <person name="Nolan M."/>
            <person name="Ohm R.A."/>
            <person name="Tamas L."/>
            <person name="Grigoriev I.V."/>
            <person name="Spatafora J.W."/>
            <person name="Nagy L.G."/>
            <person name="Kovacs G.M."/>
        </authorList>
    </citation>
    <scope>NUCLEOTIDE SEQUENCE [LARGE SCALE GENOMIC DNA]</scope>
    <source>
        <strain evidence="2 3">DSE2036</strain>
    </source>
</reference>
<gene>
    <name evidence="2" type="ORF">DM02DRAFT_661631</name>
</gene>
<keyword evidence="3" id="KW-1185">Reference proteome</keyword>
<evidence type="ECO:0000313" key="2">
    <source>
        <dbReference type="EMBL" id="PVH93782.1"/>
    </source>
</evidence>
<evidence type="ECO:0000313" key="3">
    <source>
        <dbReference type="Proteomes" id="UP000244855"/>
    </source>
</evidence>
<evidence type="ECO:0000256" key="1">
    <source>
        <dbReference type="SAM" id="SignalP"/>
    </source>
</evidence>
<feature type="chain" id="PRO_5016149997" description="Cyanovirin-N domain-containing protein" evidence="1">
    <location>
        <begin position="21"/>
        <end position="110"/>
    </location>
</feature>
<sequence>MQLSISHFASIAAFFATANAVGICTAINPDGSCIASTCRFVDIAVGQTINVPGTNCIFNTVNDPGFDLRICSGANLSGDCKDLQAQPRKVFTGDFNWQTPNIASIFRNGN</sequence>
<dbReference type="AlphaFoldDB" id="A0A2V1D6U6"/>
<dbReference type="OrthoDB" id="10475961at2759"/>
<name>A0A2V1D6U6_9PLEO</name>